<feature type="active site" description="Proton acceptor" evidence="4">
    <location>
        <position position="146"/>
    </location>
</feature>
<keyword evidence="1 4" id="KW-0521">NADP</keyword>
<evidence type="ECO:0000256" key="2">
    <source>
        <dbReference type="ARBA" id="ARBA00023235"/>
    </source>
</evidence>
<comment type="pathway">
    <text evidence="4">Nucleotide-sugar biosynthesis; ADP-L-glycero-beta-D-manno-heptose biosynthesis; ADP-L-glycero-beta-D-manno-heptose from D-glycero-beta-D-manno-heptose 7-phosphate: step 4/4.</text>
</comment>
<dbReference type="FunCoup" id="A0A1Y5RMQ9">
    <property type="interactions" value="253"/>
</dbReference>
<dbReference type="PANTHER" id="PTHR43103">
    <property type="entry name" value="NUCLEOSIDE-DIPHOSPHATE-SUGAR EPIMERASE"/>
    <property type="match status" value="1"/>
</dbReference>
<comment type="subunit">
    <text evidence="4">Homopentamer.</text>
</comment>
<dbReference type="GO" id="GO:0008712">
    <property type="term" value="F:ADP-glyceromanno-heptose 6-epimerase activity"/>
    <property type="evidence" value="ECO:0007669"/>
    <property type="project" value="UniProtKB-UniRule"/>
</dbReference>
<dbReference type="EC" id="5.1.3.20" evidence="4"/>
<sequence>MNDKLVLVTGGAGFIGSNIVAGLVDRGRRVAICDRLGTDDKWRNLAKRELADFVLPELLGDWLDVEGDRVEAVVHMGAISSTTERDADLVVDSNFSLSLMLWQWCAEAEAPLIYASSAATYGDGSRGFDDDGSIEGLATLRPMNVYGWSKHLFDRRVARIVADGGPTPPRWAGLKFFNVYGPNEGHKGAMQSVVAKAHRAIRDGGPVELFTSHHPDYPDGGQRRDFVHVGDCVDIVLWLLDNPAASGLFNVGTGRARSFHDLANAVYAALGLPADIRFIPMPEEIRPKYQYFTEARMERLRKAGYNAPFTSLEDGVADYVRRYLEADDPYR</sequence>
<feature type="binding site" evidence="4">
    <location>
        <position position="289"/>
    </location>
    <ligand>
        <name>substrate</name>
    </ligand>
</feature>
<feature type="binding site" evidence="4">
    <location>
        <position position="187"/>
    </location>
    <ligand>
        <name>NADP(+)</name>
        <dbReference type="ChEBI" id="CHEBI:58349"/>
    </ligand>
</feature>
<comment type="cofactor">
    <cofactor evidence="4">
        <name>NADP(+)</name>
        <dbReference type="ChEBI" id="CHEBI:58349"/>
    </cofactor>
    <text evidence="4">Binds 1 NADP(+) per subunit.</text>
</comment>
<evidence type="ECO:0000256" key="4">
    <source>
        <dbReference type="HAMAP-Rule" id="MF_01601"/>
    </source>
</evidence>
<dbReference type="HAMAP" id="MF_01601">
    <property type="entry name" value="Heptose_epimerase"/>
    <property type="match status" value="1"/>
</dbReference>
<comment type="caution">
    <text evidence="4">Lacks conserved residue(s) required for the propagation of feature annotation.</text>
</comment>
<dbReference type="GO" id="GO:0005975">
    <property type="term" value="P:carbohydrate metabolic process"/>
    <property type="evidence" value="ECO:0007669"/>
    <property type="project" value="UniProtKB-UniRule"/>
</dbReference>
<feature type="binding site" evidence="4">
    <location>
        <begin position="76"/>
        <end position="80"/>
    </location>
    <ligand>
        <name>NADP(+)</name>
        <dbReference type="ChEBI" id="CHEBI:58349"/>
    </ligand>
</feature>
<dbReference type="NCBIfam" id="TIGR02197">
    <property type="entry name" value="heptose_epim"/>
    <property type="match status" value="1"/>
</dbReference>
<dbReference type="InterPro" id="IPR011912">
    <property type="entry name" value="Heptose_epim"/>
</dbReference>
<dbReference type="GO" id="GO:0097171">
    <property type="term" value="P:ADP-L-glycero-beta-D-manno-heptose biosynthetic process"/>
    <property type="evidence" value="ECO:0007669"/>
    <property type="project" value="UniProtKB-UniPathway"/>
</dbReference>
<feature type="binding site" evidence="4">
    <location>
        <position position="41"/>
    </location>
    <ligand>
        <name>NADP(+)</name>
        <dbReference type="ChEBI" id="CHEBI:58349"/>
    </ligand>
</feature>
<keyword evidence="7" id="KW-1185">Reference proteome</keyword>
<feature type="binding site" evidence="4">
    <location>
        <position position="179"/>
    </location>
    <ligand>
        <name>NADP(+)</name>
        <dbReference type="ChEBI" id="CHEBI:58349"/>
    </ligand>
</feature>
<dbReference type="AlphaFoldDB" id="A0A1Y5RMQ9"/>
<keyword evidence="3 4" id="KW-0119">Carbohydrate metabolism</keyword>
<dbReference type="PANTHER" id="PTHR43103:SF3">
    <property type="entry name" value="ADP-L-GLYCERO-D-MANNO-HEPTOSE-6-EPIMERASE"/>
    <property type="match status" value="1"/>
</dbReference>
<evidence type="ECO:0000313" key="7">
    <source>
        <dbReference type="Proteomes" id="UP000193200"/>
    </source>
</evidence>
<feature type="binding site" evidence="4">
    <location>
        <position position="189"/>
    </location>
    <ligand>
        <name>substrate</name>
    </ligand>
</feature>
<feature type="active site" description="Proton acceptor" evidence="4">
    <location>
        <position position="187"/>
    </location>
</feature>
<dbReference type="SUPFAM" id="SSF51735">
    <property type="entry name" value="NAD(P)-binding Rossmann-fold domains"/>
    <property type="match status" value="1"/>
</dbReference>
<dbReference type="InterPro" id="IPR036291">
    <property type="entry name" value="NAD(P)-bd_dom_sf"/>
</dbReference>
<dbReference type="InterPro" id="IPR001509">
    <property type="entry name" value="Epimerase_deHydtase"/>
</dbReference>
<dbReference type="Proteomes" id="UP000193200">
    <property type="component" value="Unassembled WGS sequence"/>
</dbReference>
<feature type="binding site" evidence="4">
    <location>
        <position position="224"/>
    </location>
    <ligand>
        <name>substrate</name>
    </ligand>
</feature>
<dbReference type="InParanoid" id="A0A1Y5RMQ9"/>
<feature type="domain" description="NAD-dependent epimerase/dehydratase" evidence="5">
    <location>
        <begin position="6"/>
        <end position="252"/>
    </location>
</feature>
<feature type="binding site" evidence="4">
    <location>
        <position position="150"/>
    </location>
    <ligand>
        <name>NADP(+)</name>
        <dbReference type="ChEBI" id="CHEBI:58349"/>
    </ligand>
</feature>
<feature type="binding site" evidence="4">
    <location>
        <position position="196"/>
    </location>
    <ligand>
        <name>substrate</name>
    </ligand>
</feature>
<comment type="function">
    <text evidence="4">Catalyzes the interconversion between ADP-D-glycero-beta-D-manno-heptose and ADP-L-glycero-beta-D-manno-heptose via an epimerization at carbon 6 of the heptose.</text>
</comment>
<organism evidence="6 7">
    <name type="scientific">Oceanibacterium hippocampi</name>
    <dbReference type="NCBI Taxonomy" id="745714"/>
    <lineage>
        <taxon>Bacteria</taxon>
        <taxon>Pseudomonadati</taxon>
        <taxon>Pseudomonadota</taxon>
        <taxon>Alphaproteobacteria</taxon>
        <taxon>Sneathiellales</taxon>
        <taxon>Sneathiellaceae</taxon>
        <taxon>Oceanibacterium</taxon>
    </lineage>
</organism>
<proteinExistence type="inferred from homology"/>
<comment type="similarity">
    <text evidence="4">Belongs to the NAD(P)-dependent epimerase/dehydratase family. HldD subfamily.</text>
</comment>
<dbReference type="RefSeq" id="WP_085881864.1">
    <property type="nucleotide sequence ID" value="NZ_FWFR01000001.1"/>
</dbReference>
<accession>A0A1Y5RMQ9</accession>
<dbReference type="Gene3D" id="3.90.25.10">
    <property type="entry name" value="UDP-galactose 4-epimerase, domain 1"/>
    <property type="match status" value="1"/>
</dbReference>
<dbReference type="EMBL" id="FWFR01000001">
    <property type="protein sequence ID" value="SLN21134.1"/>
    <property type="molecule type" value="Genomic_DNA"/>
</dbReference>
<protein>
    <recommendedName>
        <fullName evidence="4">ADP-L-glycero-D-manno-heptose-6-epimerase</fullName>
        <ecNumber evidence="4">5.1.3.20</ecNumber>
    </recommendedName>
    <alternativeName>
        <fullName evidence="4">ADP-L-glycero-beta-D-manno-heptose-6-epimerase</fullName>
        <shortName evidence="4">ADP-glyceromanno-heptose 6-epimerase</shortName>
        <shortName evidence="4">ADP-hep 6-epimerase</shortName>
        <shortName evidence="4">AGME</shortName>
    </alternativeName>
</protein>
<keyword evidence="2 4" id="KW-0413">Isomerase</keyword>
<evidence type="ECO:0000259" key="5">
    <source>
        <dbReference type="Pfam" id="PF01370"/>
    </source>
</evidence>
<gene>
    <name evidence="4 6" type="primary">hldD</name>
    <name evidence="6" type="ORF">OCH7691_00529</name>
</gene>
<dbReference type="GO" id="GO:0050661">
    <property type="term" value="F:NADP binding"/>
    <property type="evidence" value="ECO:0007669"/>
    <property type="project" value="InterPro"/>
</dbReference>
<dbReference type="Gene3D" id="3.40.50.720">
    <property type="entry name" value="NAD(P)-binding Rossmann-like Domain"/>
    <property type="match status" value="1"/>
</dbReference>
<dbReference type="OrthoDB" id="9801785at2"/>
<evidence type="ECO:0000256" key="1">
    <source>
        <dbReference type="ARBA" id="ARBA00022857"/>
    </source>
</evidence>
<comment type="domain">
    <text evidence="4">Contains a large N-terminal NADP-binding domain, and a smaller C-terminal substrate-binding domain.</text>
</comment>
<dbReference type="Pfam" id="PF01370">
    <property type="entry name" value="Epimerase"/>
    <property type="match status" value="1"/>
</dbReference>
<feature type="binding site" evidence="4">
    <location>
        <begin position="14"/>
        <end position="15"/>
    </location>
    <ligand>
        <name>NADP(+)</name>
        <dbReference type="ChEBI" id="CHEBI:58349"/>
    </ligand>
</feature>
<evidence type="ECO:0000313" key="6">
    <source>
        <dbReference type="EMBL" id="SLN21134.1"/>
    </source>
</evidence>
<dbReference type="CDD" id="cd05248">
    <property type="entry name" value="ADP_GME_SDR_e"/>
    <property type="match status" value="1"/>
</dbReference>
<feature type="binding site" evidence="4">
    <location>
        <begin position="34"/>
        <end position="35"/>
    </location>
    <ligand>
        <name>NADP(+)</name>
        <dbReference type="ChEBI" id="CHEBI:58349"/>
    </ligand>
</feature>
<reference evidence="6 7" key="1">
    <citation type="submission" date="2017-03" db="EMBL/GenBank/DDBJ databases">
        <authorList>
            <person name="Afonso C.L."/>
            <person name="Miller P.J."/>
            <person name="Scott M.A."/>
            <person name="Spackman E."/>
            <person name="Goraichik I."/>
            <person name="Dimitrov K.M."/>
            <person name="Suarez D.L."/>
            <person name="Swayne D.E."/>
        </authorList>
    </citation>
    <scope>NUCLEOTIDE SEQUENCE [LARGE SCALE GENOMIC DNA]</scope>
    <source>
        <strain evidence="6 7">CECT 7691</strain>
    </source>
</reference>
<comment type="catalytic activity">
    <reaction evidence="4">
        <text>ADP-D-glycero-beta-D-manno-heptose = ADP-L-glycero-beta-D-manno-heptose</text>
        <dbReference type="Rhea" id="RHEA:17577"/>
        <dbReference type="ChEBI" id="CHEBI:59967"/>
        <dbReference type="ChEBI" id="CHEBI:61506"/>
        <dbReference type="EC" id="5.1.3.20"/>
    </reaction>
</comment>
<evidence type="ECO:0000256" key="3">
    <source>
        <dbReference type="ARBA" id="ARBA00023277"/>
    </source>
</evidence>
<feature type="binding site" evidence="4">
    <location>
        <position position="178"/>
    </location>
    <ligand>
        <name>substrate</name>
    </ligand>
</feature>
<name>A0A1Y5RMQ9_9PROT</name>
<feature type="binding site" evidence="4">
    <location>
        <begin position="210"/>
        <end position="213"/>
    </location>
    <ligand>
        <name>substrate</name>
    </ligand>
</feature>
<dbReference type="UniPathway" id="UPA00356">
    <property type="reaction ID" value="UER00440"/>
</dbReference>